<dbReference type="OrthoDB" id="4378831at2"/>
<evidence type="ECO:0000313" key="2">
    <source>
        <dbReference type="Proteomes" id="UP000274358"/>
    </source>
</evidence>
<sequence length="135" mass="15108">MTITSLTVQVPSCMPWVATALEVDKGDRLIFASTGTWVDAFIPCTAEGYPAPLFYAFNHPPRVRDADRYFRLMGCIVADGKEPGTDDLDQAFPIGRSAQLIAQSTGMLFVFANDREGYYWNNWGQVQLAIQRIRP</sequence>
<comment type="caution">
    <text evidence="1">The sequence shown here is derived from an EMBL/GenBank/DDBJ whole genome shotgun (WGS) entry which is preliminary data.</text>
</comment>
<dbReference type="Proteomes" id="UP000274358">
    <property type="component" value="Unassembled WGS sequence"/>
</dbReference>
<organism evidence="1 2">
    <name type="scientific">Dyella choica</name>
    <dbReference type="NCBI Taxonomy" id="1927959"/>
    <lineage>
        <taxon>Bacteria</taxon>
        <taxon>Pseudomonadati</taxon>
        <taxon>Pseudomonadota</taxon>
        <taxon>Gammaproteobacteria</taxon>
        <taxon>Lysobacterales</taxon>
        <taxon>Rhodanobacteraceae</taxon>
        <taxon>Dyella</taxon>
    </lineage>
</organism>
<gene>
    <name evidence="1" type="ORF">EKH80_06055</name>
</gene>
<protein>
    <submittedName>
        <fullName evidence="1">Uncharacterized protein</fullName>
    </submittedName>
</protein>
<dbReference type="RefSeq" id="WP_126683821.1">
    <property type="nucleotide sequence ID" value="NZ_RYYV01000003.1"/>
</dbReference>
<proteinExistence type="predicted"/>
<keyword evidence="2" id="KW-1185">Reference proteome</keyword>
<name>A0A3S0WXV0_9GAMM</name>
<accession>A0A3S0WXV0</accession>
<dbReference type="EMBL" id="RYYV01000003">
    <property type="protein sequence ID" value="RUL78382.1"/>
    <property type="molecule type" value="Genomic_DNA"/>
</dbReference>
<dbReference type="AlphaFoldDB" id="A0A3S0WXV0"/>
<evidence type="ECO:0000313" key="1">
    <source>
        <dbReference type="EMBL" id="RUL78382.1"/>
    </source>
</evidence>
<reference evidence="1 2" key="1">
    <citation type="submission" date="2018-12" db="EMBL/GenBank/DDBJ databases">
        <title>Dyella dinghuensis sp. nov. DHOA06 and Dyella choica sp. nov. 4M-K27, isolated from forest soil.</title>
        <authorList>
            <person name="Qiu L.-H."/>
            <person name="Gao Z.-H."/>
        </authorList>
    </citation>
    <scope>NUCLEOTIDE SEQUENCE [LARGE SCALE GENOMIC DNA]</scope>
    <source>
        <strain evidence="1 2">4M-K27</strain>
    </source>
</reference>
<dbReference type="Gene3D" id="2.60.120.430">
    <property type="entry name" value="Galactose-binding lectin"/>
    <property type="match status" value="1"/>
</dbReference>